<feature type="compositionally biased region" description="Basic residues" evidence="1">
    <location>
        <begin position="203"/>
        <end position="215"/>
    </location>
</feature>
<evidence type="ECO:0000313" key="2">
    <source>
        <dbReference type="EMBL" id="GAC99722.1"/>
    </source>
</evidence>
<feature type="region of interest" description="Disordered" evidence="1">
    <location>
        <begin position="64"/>
        <end position="114"/>
    </location>
</feature>
<accession>R9PEN6</accession>
<feature type="compositionally biased region" description="Basic residues" evidence="1">
    <location>
        <begin position="292"/>
        <end position="303"/>
    </location>
</feature>
<dbReference type="HOGENOM" id="CLU_909718_0_0_1"/>
<gene>
    <name evidence="2" type="ORF">PHSY_007325</name>
</gene>
<dbReference type="RefSeq" id="XP_012193309.1">
    <property type="nucleotide sequence ID" value="XM_012337919.1"/>
</dbReference>
<dbReference type="InterPro" id="IPR050656">
    <property type="entry name" value="PINX1"/>
</dbReference>
<feature type="compositionally biased region" description="Basic and acidic residues" evidence="1">
    <location>
        <begin position="304"/>
        <end position="325"/>
    </location>
</feature>
<dbReference type="Proteomes" id="UP000014071">
    <property type="component" value="Unassembled WGS sequence"/>
</dbReference>
<sequence length="325" mass="35190">MPLNTTNFLVSQGWEGVGVPLDGKAGKGLKKPLAITQKKTLSGIGKDRDRADDWWNSIFTAGAKSLSIGPSPASSGASTPTLDKSKASPSRTTWNMGERSAGSTTMSLSSLAKREHARKTLMSNFVRGKPIVPAIEPVDPPKTSSSASAKVKGAKVVAAADAEVNSALDVTPSALSPASSSKPESKAKSKSKDREVDAEKLARKLARKALRKQRKKDTSDDAETSSLSLSKKESIREVPREKKEKKEKEEKKEKKGKKSKADTAVSPEAIETASSSKKRKRDKDADADIKTKKIVKKDKKAKKDKKDRAEGKEKRDKKEKKTDNH</sequence>
<dbReference type="STRING" id="1305764.R9PEN6"/>
<reference evidence="3" key="1">
    <citation type="journal article" date="2013" name="Genome Announc.">
        <title>Draft genome sequence of the basidiomycetous yeast-like fungus Pseudozyma hubeiensis SY62, which produces an abundant amount of the biosurfactant mannosylerythritol lipids.</title>
        <authorList>
            <person name="Konishi M."/>
            <person name="Hatada Y."/>
            <person name="Horiuchi J."/>
        </authorList>
    </citation>
    <scope>NUCLEOTIDE SEQUENCE [LARGE SCALE GENOMIC DNA]</scope>
    <source>
        <strain evidence="3">SY62</strain>
    </source>
</reference>
<dbReference type="AlphaFoldDB" id="R9PEN6"/>
<keyword evidence="3" id="KW-1185">Reference proteome</keyword>
<dbReference type="EMBL" id="DF238832">
    <property type="protein sequence ID" value="GAC99722.1"/>
    <property type="molecule type" value="Genomic_DNA"/>
</dbReference>
<dbReference type="PANTHER" id="PTHR23149:SF32">
    <property type="entry name" value="G-PATCH DOMAIN-CONTAINING PROTEIN"/>
    <property type="match status" value="1"/>
</dbReference>
<evidence type="ECO:0000256" key="1">
    <source>
        <dbReference type="SAM" id="MobiDB-lite"/>
    </source>
</evidence>
<dbReference type="PANTHER" id="PTHR23149">
    <property type="entry name" value="G PATCH DOMAIN CONTAINING PROTEIN"/>
    <property type="match status" value="1"/>
</dbReference>
<protein>
    <recommendedName>
        <fullName evidence="4">G-patch domain-containing protein</fullName>
    </recommendedName>
</protein>
<dbReference type="eggNOG" id="ENOG502S8NF">
    <property type="taxonomic scope" value="Eukaryota"/>
</dbReference>
<organism evidence="2 3">
    <name type="scientific">Pseudozyma hubeiensis (strain SY62)</name>
    <name type="common">Yeast</name>
    <dbReference type="NCBI Taxonomy" id="1305764"/>
    <lineage>
        <taxon>Eukaryota</taxon>
        <taxon>Fungi</taxon>
        <taxon>Dikarya</taxon>
        <taxon>Basidiomycota</taxon>
        <taxon>Ustilaginomycotina</taxon>
        <taxon>Ustilaginomycetes</taxon>
        <taxon>Ustilaginales</taxon>
        <taxon>Ustilaginaceae</taxon>
        <taxon>Pseudozyma</taxon>
    </lineage>
</organism>
<feature type="compositionally biased region" description="Basic and acidic residues" evidence="1">
    <location>
        <begin position="183"/>
        <end position="202"/>
    </location>
</feature>
<feature type="compositionally biased region" description="Low complexity" evidence="1">
    <location>
        <begin position="65"/>
        <end position="82"/>
    </location>
</feature>
<dbReference type="GeneID" id="24112588"/>
<feature type="compositionally biased region" description="Basic and acidic residues" evidence="1">
    <location>
        <begin position="230"/>
        <end position="253"/>
    </location>
</feature>
<feature type="compositionally biased region" description="Low complexity" evidence="1">
    <location>
        <begin position="172"/>
        <end position="182"/>
    </location>
</feature>
<feature type="compositionally biased region" description="Low complexity" evidence="1">
    <location>
        <begin position="142"/>
        <end position="164"/>
    </location>
</feature>
<evidence type="ECO:0000313" key="3">
    <source>
        <dbReference type="Proteomes" id="UP000014071"/>
    </source>
</evidence>
<name>R9PEN6_PSEHS</name>
<dbReference type="OrthoDB" id="3366546at2759"/>
<feature type="compositionally biased region" description="Polar residues" evidence="1">
    <location>
        <begin position="87"/>
        <end position="110"/>
    </location>
</feature>
<feature type="region of interest" description="Disordered" evidence="1">
    <location>
        <begin position="132"/>
        <end position="325"/>
    </location>
</feature>
<feature type="compositionally biased region" description="Basic and acidic residues" evidence="1">
    <location>
        <begin position="282"/>
        <end position="291"/>
    </location>
</feature>
<evidence type="ECO:0008006" key="4">
    <source>
        <dbReference type="Google" id="ProtNLM"/>
    </source>
</evidence>
<proteinExistence type="predicted"/>